<name>A0ABY9BPN4_VITVI</name>
<dbReference type="Proteomes" id="UP001227230">
    <property type="component" value="Chromosome 3"/>
</dbReference>
<dbReference type="EMBL" id="CP126650">
    <property type="protein sequence ID" value="WJZ84652.1"/>
    <property type="molecule type" value="Genomic_DNA"/>
</dbReference>
<keyword evidence="2" id="KW-1185">Reference proteome</keyword>
<evidence type="ECO:0000313" key="1">
    <source>
        <dbReference type="EMBL" id="WJZ84652.1"/>
    </source>
</evidence>
<proteinExistence type="predicted"/>
<evidence type="ECO:0000313" key="2">
    <source>
        <dbReference type="Proteomes" id="UP001227230"/>
    </source>
</evidence>
<gene>
    <name evidence="1" type="ORF">VitviT2T_004246</name>
</gene>
<accession>A0ABY9BPN4</accession>
<organism evidence="1 2">
    <name type="scientific">Vitis vinifera</name>
    <name type="common">Grape</name>
    <dbReference type="NCBI Taxonomy" id="29760"/>
    <lineage>
        <taxon>Eukaryota</taxon>
        <taxon>Viridiplantae</taxon>
        <taxon>Streptophyta</taxon>
        <taxon>Embryophyta</taxon>
        <taxon>Tracheophyta</taxon>
        <taxon>Spermatophyta</taxon>
        <taxon>Magnoliopsida</taxon>
        <taxon>eudicotyledons</taxon>
        <taxon>Gunneridae</taxon>
        <taxon>Pentapetalae</taxon>
        <taxon>rosids</taxon>
        <taxon>Vitales</taxon>
        <taxon>Vitaceae</taxon>
        <taxon>Viteae</taxon>
        <taxon>Vitis</taxon>
    </lineage>
</organism>
<reference evidence="1 2" key="1">
    <citation type="journal article" date="2023" name="Hortic Res">
        <title>The complete reference genome for grapevine (Vitis vinifera L.) genetics and breeding.</title>
        <authorList>
            <person name="Shi X."/>
            <person name="Cao S."/>
            <person name="Wang X."/>
            <person name="Huang S."/>
            <person name="Wang Y."/>
            <person name="Liu Z."/>
            <person name="Liu W."/>
            <person name="Leng X."/>
            <person name="Peng Y."/>
            <person name="Wang N."/>
            <person name="Wang Y."/>
            <person name="Ma Z."/>
            <person name="Xu X."/>
            <person name="Zhang F."/>
            <person name="Xue H."/>
            <person name="Zhong H."/>
            <person name="Wang Y."/>
            <person name="Zhang K."/>
            <person name="Velt A."/>
            <person name="Avia K."/>
            <person name="Holtgrawe D."/>
            <person name="Grimplet J."/>
            <person name="Matus J.T."/>
            <person name="Ware D."/>
            <person name="Wu X."/>
            <person name="Wang H."/>
            <person name="Liu C."/>
            <person name="Fang Y."/>
            <person name="Rustenholz C."/>
            <person name="Cheng Z."/>
            <person name="Xiao H."/>
            <person name="Zhou Y."/>
        </authorList>
    </citation>
    <scope>NUCLEOTIDE SEQUENCE [LARGE SCALE GENOMIC DNA]</scope>
    <source>
        <strain evidence="2">cv. Pinot noir / PN40024</strain>
        <tissue evidence="1">Leaf</tissue>
    </source>
</reference>
<protein>
    <recommendedName>
        <fullName evidence="3">DUF4283 domain-containing protein</fullName>
    </recommendedName>
</protein>
<sequence>MFILGLDIEDLSQKNDRCCGSCSFTSWPRNIVLPIGIKTKDQQEEWKEISIPHNTRSIIWVNLPCFPDRPNVKKKYRNFKNPFVDDGLIEVIYFKDAWHGNDFLPSKDQGECLV</sequence>
<evidence type="ECO:0008006" key="3">
    <source>
        <dbReference type="Google" id="ProtNLM"/>
    </source>
</evidence>